<dbReference type="EMBL" id="KN124353">
    <property type="protein sequence ID" value="KFO21568.1"/>
    <property type="molecule type" value="Genomic_DNA"/>
</dbReference>
<dbReference type="AlphaFoldDB" id="A0A091CU96"/>
<dbReference type="Proteomes" id="UP000028990">
    <property type="component" value="Unassembled WGS sequence"/>
</dbReference>
<dbReference type="GO" id="GO:0051082">
    <property type="term" value="F:unfolded protein binding"/>
    <property type="evidence" value="ECO:0007669"/>
    <property type="project" value="InterPro"/>
</dbReference>
<dbReference type="SUPFAM" id="SSF54211">
    <property type="entry name" value="Ribosomal protein S5 domain 2-like"/>
    <property type="match status" value="1"/>
</dbReference>
<name>A0A091CU96_FUKDA</name>
<evidence type="ECO:0000256" key="6">
    <source>
        <dbReference type="ARBA" id="ARBA00023016"/>
    </source>
</evidence>
<protein>
    <submittedName>
        <fullName evidence="8">Heat shock cognate protein HSP 90-beta</fullName>
    </submittedName>
</protein>
<keyword evidence="9" id="KW-1185">Reference proteome</keyword>
<gene>
    <name evidence="8" type="ORF">H920_16998</name>
</gene>
<dbReference type="GO" id="GO:0005737">
    <property type="term" value="C:cytoplasm"/>
    <property type="evidence" value="ECO:0007669"/>
    <property type="project" value="UniProtKB-SubCell"/>
</dbReference>
<keyword evidence="7" id="KW-0143">Chaperone</keyword>
<accession>A0A091CU96</accession>
<evidence type="ECO:0000313" key="9">
    <source>
        <dbReference type="Proteomes" id="UP000028990"/>
    </source>
</evidence>
<dbReference type="InterPro" id="IPR001404">
    <property type="entry name" value="Hsp90_fam"/>
</dbReference>
<dbReference type="PANTHER" id="PTHR11528">
    <property type="entry name" value="HEAT SHOCK PROTEIN 90 FAMILY MEMBER"/>
    <property type="match status" value="1"/>
</dbReference>
<evidence type="ECO:0000313" key="8">
    <source>
        <dbReference type="EMBL" id="KFO21568.1"/>
    </source>
</evidence>
<keyword evidence="5" id="KW-0067">ATP-binding</keyword>
<dbReference type="GO" id="GO:0140662">
    <property type="term" value="F:ATP-dependent protein folding chaperone"/>
    <property type="evidence" value="ECO:0007669"/>
    <property type="project" value="InterPro"/>
</dbReference>
<proteinExistence type="inferred from homology"/>
<keyword evidence="3" id="KW-0963">Cytoplasm</keyword>
<keyword evidence="6 8" id="KW-0346">Stress response</keyword>
<reference evidence="8 9" key="1">
    <citation type="submission" date="2013-11" db="EMBL/GenBank/DDBJ databases">
        <title>The Damaraland mole rat (Fukomys damarensis) genome and evolution of African mole rats.</title>
        <authorList>
            <person name="Gladyshev V.N."/>
            <person name="Fang X."/>
        </authorList>
    </citation>
    <scope>NUCLEOTIDE SEQUENCE [LARGE SCALE GENOMIC DNA]</scope>
    <source>
        <tissue evidence="8">Liver</tissue>
    </source>
</reference>
<dbReference type="Pfam" id="PF00183">
    <property type="entry name" value="HSP90"/>
    <property type="match status" value="1"/>
</dbReference>
<evidence type="ECO:0000256" key="3">
    <source>
        <dbReference type="ARBA" id="ARBA00022490"/>
    </source>
</evidence>
<evidence type="ECO:0000256" key="1">
    <source>
        <dbReference type="ARBA" id="ARBA00004496"/>
    </source>
</evidence>
<evidence type="ECO:0000256" key="4">
    <source>
        <dbReference type="ARBA" id="ARBA00022741"/>
    </source>
</evidence>
<keyword evidence="4" id="KW-0547">Nucleotide-binding</keyword>
<dbReference type="InterPro" id="IPR020568">
    <property type="entry name" value="Ribosomal_Su5_D2-typ_SF"/>
</dbReference>
<evidence type="ECO:0000256" key="7">
    <source>
        <dbReference type="ARBA" id="ARBA00023186"/>
    </source>
</evidence>
<evidence type="ECO:0000256" key="2">
    <source>
        <dbReference type="ARBA" id="ARBA00008239"/>
    </source>
</evidence>
<comment type="subcellular location">
    <subcellularLocation>
        <location evidence="1">Cytoplasm</location>
    </subcellularLocation>
</comment>
<sequence>MTSLSEHTSHIKETKKSIYYITGESEEQVANSAFVEGVWKGVFKVVYMTEPIVEYCVQQIKEFDGKRLVSTTKEGLELPVDGRKKKDGGQQGQV</sequence>
<comment type="similarity">
    <text evidence="2">Belongs to the heat shock protein 90 family.</text>
</comment>
<dbReference type="Gene3D" id="3.40.50.11260">
    <property type="match status" value="1"/>
</dbReference>
<dbReference type="GO" id="GO:0016887">
    <property type="term" value="F:ATP hydrolysis activity"/>
    <property type="evidence" value="ECO:0007669"/>
    <property type="project" value="InterPro"/>
</dbReference>
<dbReference type="FunFam" id="3.40.50.11260:FF:000001">
    <property type="entry name" value="Heat shock protein 90 alpha"/>
    <property type="match status" value="1"/>
</dbReference>
<organism evidence="8 9">
    <name type="scientific">Fukomys damarensis</name>
    <name type="common">Damaraland mole rat</name>
    <name type="synonym">Cryptomys damarensis</name>
    <dbReference type="NCBI Taxonomy" id="885580"/>
    <lineage>
        <taxon>Eukaryota</taxon>
        <taxon>Metazoa</taxon>
        <taxon>Chordata</taxon>
        <taxon>Craniata</taxon>
        <taxon>Vertebrata</taxon>
        <taxon>Euteleostomi</taxon>
        <taxon>Mammalia</taxon>
        <taxon>Eutheria</taxon>
        <taxon>Euarchontoglires</taxon>
        <taxon>Glires</taxon>
        <taxon>Rodentia</taxon>
        <taxon>Hystricomorpha</taxon>
        <taxon>Bathyergidae</taxon>
        <taxon>Fukomys</taxon>
    </lineage>
</organism>
<dbReference type="GO" id="GO:0005524">
    <property type="term" value="F:ATP binding"/>
    <property type="evidence" value="ECO:0007669"/>
    <property type="project" value="UniProtKB-KW"/>
</dbReference>
<evidence type="ECO:0000256" key="5">
    <source>
        <dbReference type="ARBA" id="ARBA00022840"/>
    </source>
</evidence>